<accession>A0ABP8QU75</accession>
<sequence>MVKVHHLNCVEILSLGYGRAIGHCLLIETENKLILIDAGIGLQDTENPNNRLGQHLIDMVGFRFNREWTAIHQIQRLGLDPEKVTDCVLSHLDPDHIGALVDFPHATLHMSQEEYDNFRSGNPRYLEHQLHHDSIIKTYASSDDTWCDMEARKLSLASTLDIYLIPLFGHTRGHCGIALDLGAEKIFYVGDAYYLRSELTDNEHPVHKLAELRADDNRLRQDALTKIRHFILQHPETTVYSYHDPSEFPRN</sequence>
<dbReference type="InterPro" id="IPR001279">
    <property type="entry name" value="Metallo-B-lactamas"/>
</dbReference>
<dbReference type="Pfam" id="PF00753">
    <property type="entry name" value="Lactamase_B"/>
    <property type="match status" value="1"/>
</dbReference>
<keyword evidence="4" id="KW-0862">Zinc</keyword>
<dbReference type="InterPro" id="IPR036866">
    <property type="entry name" value="RibonucZ/Hydroxyglut_hydro"/>
</dbReference>
<dbReference type="RefSeq" id="WP_039053949.1">
    <property type="nucleotide sequence ID" value="NZ_BAABGR010000002.1"/>
</dbReference>
<dbReference type="SUPFAM" id="SSF56281">
    <property type="entry name" value="Metallo-hydrolase/oxidoreductase"/>
    <property type="match status" value="1"/>
</dbReference>
<dbReference type="Gene3D" id="3.60.15.10">
    <property type="entry name" value="Ribonuclease Z/Hydroxyacylglutathione hydrolase-like"/>
    <property type="match status" value="1"/>
</dbReference>
<evidence type="ECO:0000313" key="6">
    <source>
        <dbReference type="EMBL" id="GAA4509998.1"/>
    </source>
</evidence>
<name>A0ABP8QU75_9SPHI</name>
<comment type="similarity">
    <text evidence="1">Belongs to the metallo-beta-lactamase superfamily.</text>
</comment>
<evidence type="ECO:0000256" key="1">
    <source>
        <dbReference type="ARBA" id="ARBA00007749"/>
    </source>
</evidence>
<evidence type="ECO:0000313" key="7">
    <source>
        <dbReference type="Proteomes" id="UP001500394"/>
    </source>
</evidence>
<keyword evidence="2" id="KW-0479">Metal-binding</keyword>
<dbReference type="EMBL" id="BAABGR010000002">
    <property type="protein sequence ID" value="GAA4509998.1"/>
    <property type="molecule type" value="Genomic_DNA"/>
</dbReference>
<protein>
    <submittedName>
        <fullName evidence="6">MBL fold metallo-hydrolase</fullName>
    </submittedName>
</protein>
<feature type="domain" description="Metallo-beta-lactamase" evidence="5">
    <location>
        <begin position="21"/>
        <end position="243"/>
    </location>
</feature>
<keyword evidence="7" id="KW-1185">Reference proteome</keyword>
<dbReference type="InterPro" id="IPR051013">
    <property type="entry name" value="MBL_superfamily_lactonases"/>
</dbReference>
<evidence type="ECO:0000256" key="3">
    <source>
        <dbReference type="ARBA" id="ARBA00022801"/>
    </source>
</evidence>
<evidence type="ECO:0000256" key="2">
    <source>
        <dbReference type="ARBA" id="ARBA00022723"/>
    </source>
</evidence>
<dbReference type="CDD" id="cd07742">
    <property type="entry name" value="metallo-hydrolase-like_MBL-fold"/>
    <property type="match status" value="1"/>
</dbReference>
<gene>
    <name evidence="6" type="ORF">GCM10023173_00810</name>
</gene>
<dbReference type="Proteomes" id="UP001500394">
    <property type="component" value="Unassembled WGS sequence"/>
</dbReference>
<dbReference type="SMART" id="SM00849">
    <property type="entry name" value="Lactamase_B"/>
    <property type="match status" value="1"/>
</dbReference>
<dbReference type="PANTHER" id="PTHR42978">
    <property type="entry name" value="QUORUM-QUENCHING LACTONASE YTNP-RELATED-RELATED"/>
    <property type="match status" value="1"/>
</dbReference>
<dbReference type="PANTHER" id="PTHR42978:SF3">
    <property type="entry name" value="BLR3078 PROTEIN"/>
    <property type="match status" value="1"/>
</dbReference>
<evidence type="ECO:0000256" key="4">
    <source>
        <dbReference type="ARBA" id="ARBA00022833"/>
    </source>
</evidence>
<organism evidence="6 7">
    <name type="scientific">Sphingobacterium thermophilum</name>
    <dbReference type="NCBI Taxonomy" id="768534"/>
    <lineage>
        <taxon>Bacteria</taxon>
        <taxon>Pseudomonadati</taxon>
        <taxon>Bacteroidota</taxon>
        <taxon>Sphingobacteriia</taxon>
        <taxon>Sphingobacteriales</taxon>
        <taxon>Sphingobacteriaceae</taxon>
        <taxon>Sphingobacterium</taxon>
    </lineage>
</organism>
<proteinExistence type="inferred from homology"/>
<keyword evidence="3" id="KW-0378">Hydrolase</keyword>
<reference evidence="7" key="1">
    <citation type="journal article" date="2019" name="Int. J. Syst. Evol. Microbiol.">
        <title>The Global Catalogue of Microorganisms (GCM) 10K type strain sequencing project: providing services to taxonomists for standard genome sequencing and annotation.</title>
        <authorList>
            <consortium name="The Broad Institute Genomics Platform"/>
            <consortium name="The Broad Institute Genome Sequencing Center for Infectious Disease"/>
            <person name="Wu L."/>
            <person name="Ma J."/>
        </authorList>
    </citation>
    <scope>NUCLEOTIDE SEQUENCE [LARGE SCALE GENOMIC DNA]</scope>
    <source>
        <strain evidence="7">JCM 17858</strain>
    </source>
</reference>
<evidence type="ECO:0000259" key="5">
    <source>
        <dbReference type="SMART" id="SM00849"/>
    </source>
</evidence>
<comment type="caution">
    <text evidence="6">The sequence shown here is derived from an EMBL/GenBank/DDBJ whole genome shotgun (WGS) entry which is preliminary data.</text>
</comment>